<feature type="compositionally biased region" description="Low complexity" evidence="1">
    <location>
        <begin position="62"/>
        <end position="72"/>
    </location>
</feature>
<feature type="compositionally biased region" description="Low complexity" evidence="1">
    <location>
        <begin position="260"/>
        <end position="279"/>
    </location>
</feature>
<feature type="compositionally biased region" description="Basic and acidic residues" evidence="1">
    <location>
        <begin position="89"/>
        <end position="118"/>
    </location>
</feature>
<feature type="compositionally biased region" description="Polar residues" evidence="1">
    <location>
        <begin position="221"/>
        <end position="232"/>
    </location>
</feature>
<proteinExistence type="predicted"/>
<feature type="compositionally biased region" description="Low complexity" evidence="1">
    <location>
        <begin position="428"/>
        <end position="443"/>
    </location>
</feature>
<evidence type="ECO:0000259" key="2">
    <source>
        <dbReference type="Pfam" id="PF14616"/>
    </source>
</evidence>
<dbReference type="InterPro" id="IPR028012">
    <property type="entry name" value="Rua1_C"/>
</dbReference>
<evidence type="ECO:0000313" key="3">
    <source>
        <dbReference type="EMBL" id="CDP33145.1"/>
    </source>
</evidence>
<reference evidence="3" key="1">
    <citation type="submission" date="2014-02" db="EMBL/GenBank/DDBJ databases">
        <authorList>
            <person name="Genoscope - CEA"/>
        </authorList>
    </citation>
    <scope>NUCLEOTIDE SEQUENCE</scope>
    <source>
        <strain evidence="3">LS3</strain>
    </source>
</reference>
<accession>A0A060SW82</accession>
<feature type="compositionally biased region" description="Basic and acidic residues" evidence="1">
    <location>
        <begin position="138"/>
        <end position="163"/>
    </location>
</feature>
<name>A0A060SW82_BLAAD</name>
<dbReference type="Pfam" id="PF14616">
    <property type="entry name" value="Rua1_C"/>
    <property type="match status" value="1"/>
</dbReference>
<feature type="region of interest" description="Disordered" evidence="1">
    <location>
        <begin position="403"/>
        <end position="449"/>
    </location>
</feature>
<gene>
    <name evidence="3" type="ORF">GNLVRS02_ARAD1A02728g</name>
</gene>
<reference evidence="3" key="2">
    <citation type="submission" date="2014-06" db="EMBL/GenBank/DDBJ databases">
        <title>The complete genome of Blastobotrys (Arxula) adeninivorans LS3 - a yeast of biotechnological interest.</title>
        <authorList>
            <person name="Kunze G."/>
            <person name="Gaillardin C."/>
            <person name="Czernicka M."/>
            <person name="Durrens P."/>
            <person name="Martin T."/>
            <person name="Boer E."/>
            <person name="Gabaldon T."/>
            <person name="Cruz J."/>
            <person name="Talla E."/>
            <person name="Marck C."/>
            <person name="Goffeau A."/>
            <person name="Barbe V."/>
            <person name="Baret P."/>
            <person name="Baronian K."/>
            <person name="Beier S."/>
            <person name="Bleykasten C."/>
            <person name="Bode R."/>
            <person name="Casaregola S."/>
            <person name="Despons L."/>
            <person name="Fairhead C."/>
            <person name="Giersberg M."/>
            <person name="Gierski P."/>
            <person name="Hahnel U."/>
            <person name="Hartmann A."/>
            <person name="Jankowska D."/>
            <person name="Jubin C."/>
            <person name="Jung P."/>
            <person name="Lafontaine I."/>
            <person name="Leh-Louis V."/>
            <person name="Lemaire M."/>
            <person name="Marcet-Houben M."/>
            <person name="Mascher M."/>
            <person name="Morel G."/>
            <person name="Richard G.-F."/>
            <person name="Riechen J."/>
            <person name="Sacerdot C."/>
            <person name="Sarkar A."/>
            <person name="Savel G."/>
            <person name="Schacherer J."/>
            <person name="Sherman D."/>
            <person name="Straub M.-L."/>
            <person name="Stein N."/>
            <person name="Thierry A."/>
            <person name="Trautwein-Schult A."/>
            <person name="Westhof E."/>
            <person name="Worch S."/>
            <person name="Dujon B."/>
            <person name="Souciet J.-L."/>
            <person name="Wincker P."/>
            <person name="Scholz U."/>
            <person name="Neuveglise N."/>
        </authorList>
    </citation>
    <scope>NUCLEOTIDE SEQUENCE</scope>
    <source>
        <strain evidence="3">LS3</strain>
    </source>
</reference>
<feature type="domain" description="Transcription regulator Rua1 C-terminal" evidence="2">
    <location>
        <begin position="549"/>
        <end position="672"/>
    </location>
</feature>
<protein>
    <submittedName>
        <fullName evidence="3">ARAD1A02728p</fullName>
    </submittedName>
</protein>
<evidence type="ECO:0000256" key="1">
    <source>
        <dbReference type="SAM" id="MobiDB-lite"/>
    </source>
</evidence>
<organism evidence="3">
    <name type="scientific">Blastobotrys adeninivorans</name>
    <name type="common">Yeast</name>
    <name type="synonym">Arxula adeninivorans</name>
    <dbReference type="NCBI Taxonomy" id="409370"/>
    <lineage>
        <taxon>Eukaryota</taxon>
        <taxon>Fungi</taxon>
        <taxon>Dikarya</taxon>
        <taxon>Ascomycota</taxon>
        <taxon>Saccharomycotina</taxon>
        <taxon>Dipodascomycetes</taxon>
        <taxon>Dipodascales</taxon>
        <taxon>Trichomonascaceae</taxon>
        <taxon>Blastobotrys</taxon>
    </lineage>
</organism>
<sequence length="760" mass="84422">MLDTLEDIVALELPLVSNPDDFYQSIQQNWAPDDLQHLVTGHWSDDIIGSFSPLYNGLLSNSGSPVSPLSSPKSKHEPDGESNAGSKADLGHEVEHKPEHSVDTKLVTEAETHHRLDDSEPIDIETAPELEPELEQTPSREPKEGPVLEPDPKLESSDQKFNHPEPNIVNLQLNNTNSLDETDPLHFRCLNVKNSAPLSPIATPSPKYILSKLDSADTKSQHYNNNSLQQHVPGSGSPADFEMKCDIPRTPLPSDKEDSNSSSHSSKRSSGSSESINSIDIVSTPDEETPESCGISLDYIHDLSSAGDPSPEDRQLVCHNASTRIPFSILTAKLNSMGQGAGYRDESASLTQDPKLVLLCIRRVFSVAPLSTMTQLCIQNLFHPDKLKSLCLPPLMFLPTKRVPRVKSANGRGKSRKTREREGMITLSSRSRQSSASPQGSGPPEVPEFLPIEAPWKRSAAYPLGFIPISAWLTMDDLPEMFQFSKFDSAELRRIPPEIFEQENEHGLWGYSPVNNRSCGFINNGTSNHSIPANSGFTYEILDTSECTNDDMYSASLQRSRQEGEGTTVKTIAERYCGLCKKFYGRDNSQYVQHMKHHHGVSASTRDYYVTPWLMAEKPIGSTRSNKMDGSKCYVAYCDQCQTWVGATRSALAEKDYKSHVLYSPWFSHMSSHLGDDNILDRKSNEKSPVSQISANRVRYRERALARRAKTIDSIKALIKQYNTVSSSVKEGVTLMASSSLLKMEFLGELRDPFVTSLNH</sequence>
<feature type="region of interest" description="Disordered" evidence="1">
    <location>
        <begin position="62"/>
        <end position="163"/>
    </location>
</feature>
<feature type="region of interest" description="Disordered" evidence="1">
    <location>
        <begin position="220"/>
        <end position="279"/>
    </location>
</feature>
<feature type="compositionally biased region" description="Acidic residues" evidence="1">
    <location>
        <begin position="119"/>
        <end position="134"/>
    </location>
</feature>
<dbReference type="AlphaFoldDB" id="A0A060SW82"/>
<dbReference type="EMBL" id="HG937691">
    <property type="protein sequence ID" value="CDP33145.1"/>
    <property type="molecule type" value="Genomic_DNA"/>
</dbReference>